<protein>
    <recommendedName>
        <fullName evidence="1">Metallo-beta-lactamase domain-containing protein</fullName>
    </recommendedName>
</protein>
<dbReference type="InterPro" id="IPR001279">
    <property type="entry name" value="Metallo-B-lactamas"/>
</dbReference>
<dbReference type="Proteomes" id="UP000294829">
    <property type="component" value="Unassembled WGS sequence"/>
</dbReference>
<evidence type="ECO:0000259" key="1">
    <source>
        <dbReference type="SMART" id="SM00849"/>
    </source>
</evidence>
<dbReference type="Gene3D" id="3.60.15.10">
    <property type="entry name" value="Ribonuclease Z/Hydroxyacylglutathione hydrolase-like"/>
    <property type="match status" value="1"/>
</dbReference>
<feature type="domain" description="Metallo-beta-lactamase" evidence="1">
    <location>
        <begin position="12"/>
        <end position="172"/>
    </location>
</feature>
<dbReference type="SMART" id="SM00849">
    <property type="entry name" value="Lactamase_B"/>
    <property type="match status" value="1"/>
</dbReference>
<dbReference type="PANTHER" id="PTHR43084">
    <property type="entry name" value="PERSULFIDE DIOXYGENASE ETHE1"/>
    <property type="match status" value="1"/>
</dbReference>
<gene>
    <name evidence="2" type="ORF">E2I14_08090</name>
</gene>
<reference evidence="2 3" key="1">
    <citation type="submission" date="2019-03" db="EMBL/GenBank/DDBJ databases">
        <title>Sapientia aquatica gen. nov., sp. nov., isolated from a crater lake.</title>
        <authorList>
            <person name="Felfoldi T."/>
            <person name="Szabo A."/>
            <person name="Toth E."/>
            <person name="Schumann P."/>
            <person name="Keki Z."/>
            <person name="Marialigeti K."/>
            <person name="Mathe I."/>
        </authorList>
    </citation>
    <scope>NUCLEOTIDE SEQUENCE [LARGE SCALE GENOMIC DNA]</scope>
    <source>
        <strain evidence="2 3">SA-152</strain>
    </source>
</reference>
<dbReference type="InterPro" id="IPR036866">
    <property type="entry name" value="RibonucZ/Hydroxyglut_hydro"/>
</dbReference>
<dbReference type="OrthoDB" id="9784009at2"/>
<comment type="caution">
    <text evidence="2">The sequence shown here is derived from an EMBL/GenBank/DDBJ whole genome shotgun (WGS) entry which is preliminary data.</text>
</comment>
<dbReference type="GO" id="GO:0050313">
    <property type="term" value="F:sulfur dioxygenase activity"/>
    <property type="evidence" value="ECO:0007669"/>
    <property type="project" value="TreeGrafter"/>
</dbReference>
<evidence type="ECO:0000313" key="2">
    <source>
        <dbReference type="EMBL" id="TDK66425.1"/>
    </source>
</evidence>
<dbReference type="GO" id="GO:0070813">
    <property type="term" value="P:hydrogen sulfide metabolic process"/>
    <property type="evidence" value="ECO:0007669"/>
    <property type="project" value="TreeGrafter"/>
</dbReference>
<evidence type="ECO:0000313" key="3">
    <source>
        <dbReference type="Proteomes" id="UP000294829"/>
    </source>
</evidence>
<dbReference type="SUPFAM" id="SSF56281">
    <property type="entry name" value="Metallo-hydrolase/oxidoreductase"/>
    <property type="match status" value="1"/>
</dbReference>
<name>A0A4R5W226_9BURK</name>
<organism evidence="2 3">
    <name type="scientific">Sapientia aquatica</name>
    <dbReference type="NCBI Taxonomy" id="1549640"/>
    <lineage>
        <taxon>Bacteria</taxon>
        <taxon>Pseudomonadati</taxon>
        <taxon>Pseudomonadota</taxon>
        <taxon>Betaproteobacteria</taxon>
        <taxon>Burkholderiales</taxon>
        <taxon>Oxalobacteraceae</taxon>
        <taxon>Sapientia</taxon>
    </lineage>
</organism>
<dbReference type="InterPro" id="IPR051682">
    <property type="entry name" value="Mito_Persulfide_Diox"/>
</dbReference>
<proteinExistence type="predicted"/>
<sequence>MYFRVLHNQASGFTSYLLGDATRNEAVLIDPRIDDVAVTRAILKDQRLRLSAILFSHDHGLLEDESSHNEPSVNSAVLAAYGSVGDGGGQRLNRLDTDLLTFGDEHLRIIKTPGHTLNCRSFLWRDRLFCGDVLTVDSCPHQPRPISADHLWNSVNQKIFTLPSEVLLFSGHTKQARFLSSVLEQRLWHPWFSGATRDIFLARVSDKSNIDLAM</sequence>
<dbReference type="AlphaFoldDB" id="A0A4R5W226"/>
<accession>A0A4R5W226</accession>
<keyword evidence="3" id="KW-1185">Reference proteome</keyword>
<dbReference type="RefSeq" id="WP_133327295.1">
    <property type="nucleotide sequence ID" value="NZ_SMYL01000003.1"/>
</dbReference>
<dbReference type="EMBL" id="SMYL01000003">
    <property type="protein sequence ID" value="TDK66425.1"/>
    <property type="molecule type" value="Genomic_DNA"/>
</dbReference>
<dbReference type="PANTHER" id="PTHR43084:SF1">
    <property type="entry name" value="PERSULFIDE DIOXYGENASE ETHE1, MITOCHONDRIAL"/>
    <property type="match status" value="1"/>
</dbReference>
<dbReference type="GO" id="GO:0006749">
    <property type="term" value="P:glutathione metabolic process"/>
    <property type="evidence" value="ECO:0007669"/>
    <property type="project" value="TreeGrafter"/>
</dbReference>